<accession>A0AAN9P561</accession>
<dbReference type="EMBL" id="JAYKXN010000005">
    <property type="protein sequence ID" value="KAK7285632.1"/>
    <property type="molecule type" value="Genomic_DNA"/>
</dbReference>
<comment type="caution">
    <text evidence="2">The sequence shown here is derived from an EMBL/GenBank/DDBJ whole genome shotgun (WGS) entry which is preliminary data.</text>
</comment>
<keyword evidence="3" id="KW-1185">Reference proteome</keyword>
<dbReference type="AlphaFoldDB" id="A0AAN9P561"/>
<evidence type="ECO:0000313" key="2">
    <source>
        <dbReference type="EMBL" id="KAK7285632.1"/>
    </source>
</evidence>
<organism evidence="2 3">
    <name type="scientific">Clitoria ternatea</name>
    <name type="common">Butterfly pea</name>
    <dbReference type="NCBI Taxonomy" id="43366"/>
    <lineage>
        <taxon>Eukaryota</taxon>
        <taxon>Viridiplantae</taxon>
        <taxon>Streptophyta</taxon>
        <taxon>Embryophyta</taxon>
        <taxon>Tracheophyta</taxon>
        <taxon>Spermatophyta</taxon>
        <taxon>Magnoliopsida</taxon>
        <taxon>eudicotyledons</taxon>
        <taxon>Gunneridae</taxon>
        <taxon>Pentapetalae</taxon>
        <taxon>rosids</taxon>
        <taxon>fabids</taxon>
        <taxon>Fabales</taxon>
        <taxon>Fabaceae</taxon>
        <taxon>Papilionoideae</taxon>
        <taxon>50 kb inversion clade</taxon>
        <taxon>NPAAA clade</taxon>
        <taxon>indigoferoid/millettioid clade</taxon>
        <taxon>Phaseoleae</taxon>
        <taxon>Clitoria</taxon>
    </lineage>
</organism>
<sequence length="136" mass="15292">MFGYEGKSRRWFLDTTVLYEENDRLRDEVRVNLGRVELCGTMALEIFSPAICQVMHCNPGMDLNLNGIRPHFQFHEGKLVAIANDGHREPNDIPFKLASLPPNQSMNLKETSSRPESARATPDDASRNGQKTAPPP</sequence>
<dbReference type="Proteomes" id="UP001359559">
    <property type="component" value="Unassembled WGS sequence"/>
</dbReference>
<gene>
    <name evidence="2" type="ORF">RJT34_20409</name>
</gene>
<proteinExistence type="predicted"/>
<name>A0AAN9P561_CLITE</name>
<reference evidence="2 3" key="1">
    <citation type="submission" date="2024-01" db="EMBL/GenBank/DDBJ databases">
        <title>The genomes of 5 underutilized Papilionoideae crops provide insights into root nodulation and disease resistance.</title>
        <authorList>
            <person name="Yuan L."/>
        </authorList>
    </citation>
    <scope>NUCLEOTIDE SEQUENCE [LARGE SCALE GENOMIC DNA]</scope>
    <source>
        <strain evidence="2">LY-2023</strain>
        <tissue evidence="2">Leaf</tissue>
    </source>
</reference>
<evidence type="ECO:0000313" key="3">
    <source>
        <dbReference type="Proteomes" id="UP001359559"/>
    </source>
</evidence>
<evidence type="ECO:0000256" key="1">
    <source>
        <dbReference type="SAM" id="MobiDB-lite"/>
    </source>
</evidence>
<feature type="compositionally biased region" description="Polar residues" evidence="1">
    <location>
        <begin position="127"/>
        <end position="136"/>
    </location>
</feature>
<feature type="compositionally biased region" description="Basic and acidic residues" evidence="1">
    <location>
        <begin position="111"/>
        <end position="126"/>
    </location>
</feature>
<feature type="compositionally biased region" description="Polar residues" evidence="1">
    <location>
        <begin position="101"/>
        <end position="110"/>
    </location>
</feature>
<feature type="region of interest" description="Disordered" evidence="1">
    <location>
        <begin position="92"/>
        <end position="136"/>
    </location>
</feature>
<protein>
    <submittedName>
        <fullName evidence="2">Uncharacterized protein</fullName>
    </submittedName>
</protein>